<evidence type="ECO:0000313" key="2">
    <source>
        <dbReference type="Proteomes" id="UP001054945"/>
    </source>
</evidence>
<protein>
    <submittedName>
        <fullName evidence="1">Uncharacterized protein</fullName>
    </submittedName>
</protein>
<dbReference type="EMBL" id="BPLR01006289">
    <property type="protein sequence ID" value="GIY08784.1"/>
    <property type="molecule type" value="Genomic_DNA"/>
</dbReference>
<name>A0AAV4QKI7_CAEEX</name>
<evidence type="ECO:0000313" key="1">
    <source>
        <dbReference type="EMBL" id="GIY08784.1"/>
    </source>
</evidence>
<keyword evidence="2" id="KW-1185">Reference proteome</keyword>
<proteinExistence type="predicted"/>
<comment type="caution">
    <text evidence="1">The sequence shown here is derived from an EMBL/GenBank/DDBJ whole genome shotgun (WGS) entry which is preliminary data.</text>
</comment>
<accession>A0AAV4QKI7</accession>
<dbReference type="AlphaFoldDB" id="A0AAV4QKI7"/>
<reference evidence="1 2" key="1">
    <citation type="submission" date="2021-06" db="EMBL/GenBank/DDBJ databases">
        <title>Caerostris extrusa draft genome.</title>
        <authorList>
            <person name="Kono N."/>
            <person name="Arakawa K."/>
        </authorList>
    </citation>
    <scope>NUCLEOTIDE SEQUENCE [LARGE SCALE GENOMIC DNA]</scope>
</reference>
<gene>
    <name evidence="1" type="ORF">CEXT_724231</name>
</gene>
<organism evidence="1 2">
    <name type="scientific">Caerostris extrusa</name>
    <name type="common">Bark spider</name>
    <name type="synonym">Caerostris bankana</name>
    <dbReference type="NCBI Taxonomy" id="172846"/>
    <lineage>
        <taxon>Eukaryota</taxon>
        <taxon>Metazoa</taxon>
        <taxon>Ecdysozoa</taxon>
        <taxon>Arthropoda</taxon>
        <taxon>Chelicerata</taxon>
        <taxon>Arachnida</taxon>
        <taxon>Araneae</taxon>
        <taxon>Araneomorphae</taxon>
        <taxon>Entelegynae</taxon>
        <taxon>Araneoidea</taxon>
        <taxon>Araneidae</taxon>
        <taxon>Caerostris</taxon>
    </lineage>
</organism>
<dbReference type="Proteomes" id="UP001054945">
    <property type="component" value="Unassembled WGS sequence"/>
</dbReference>
<sequence length="87" mass="10295">MHIDSCVNHTIPILSLKDRWIYTLNQEGFSQRPKKHLRIKKTTPVKLIPAKNAFEKLVEEEMIFEEDPIMVRPGKESIKMINLFHRP</sequence>